<protein>
    <submittedName>
        <fullName evidence="2">Secreted protein</fullName>
    </submittedName>
</protein>
<proteinExistence type="predicted"/>
<feature type="compositionally biased region" description="Basic and acidic residues" evidence="1">
    <location>
        <begin position="25"/>
        <end position="41"/>
    </location>
</feature>
<dbReference type="PROSITE" id="PS51257">
    <property type="entry name" value="PROKAR_LIPOPROTEIN"/>
    <property type="match status" value="1"/>
</dbReference>
<evidence type="ECO:0000256" key="1">
    <source>
        <dbReference type="SAM" id="MobiDB-lite"/>
    </source>
</evidence>
<dbReference type="AlphaFoldDB" id="J9FIZ3"/>
<name>J9FIZ3_9ZZZZ</name>
<reference evidence="2" key="1">
    <citation type="journal article" date="2012" name="PLoS ONE">
        <title>Gene sets for utilization of primary and secondary nutrition supplies in the distal gut of endangered iberian lynx.</title>
        <authorList>
            <person name="Alcaide M."/>
            <person name="Messina E."/>
            <person name="Richter M."/>
            <person name="Bargiela R."/>
            <person name="Peplies J."/>
            <person name="Huws S.A."/>
            <person name="Newbold C.J."/>
            <person name="Golyshin P.N."/>
            <person name="Simon M.A."/>
            <person name="Lopez G."/>
            <person name="Yakimov M.M."/>
            <person name="Ferrer M."/>
        </authorList>
    </citation>
    <scope>NUCLEOTIDE SEQUENCE</scope>
</reference>
<feature type="region of interest" description="Disordered" evidence="1">
    <location>
        <begin position="22"/>
        <end position="55"/>
    </location>
</feature>
<dbReference type="EMBL" id="AMCI01009378">
    <property type="protein sequence ID" value="EJW89582.1"/>
    <property type="molecule type" value="Genomic_DNA"/>
</dbReference>
<accession>J9FIZ3</accession>
<feature type="non-terminal residue" evidence="2">
    <location>
        <position position="55"/>
    </location>
</feature>
<organism evidence="2">
    <name type="scientific">gut metagenome</name>
    <dbReference type="NCBI Taxonomy" id="749906"/>
    <lineage>
        <taxon>unclassified sequences</taxon>
        <taxon>metagenomes</taxon>
        <taxon>organismal metagenomes</taxon>
    </lineage>
</organism>
<evidence type="ECO:0000313" key="2">
    <source>
        <dbReference type="EMBL" id="EJW89582.1"/>
    </source>
</evidence>
<gene>
    <name evidence="2" type="ORF">EVA_22311</name>
</gene>
<comment type="caution">
    <text evidence="2">The sequence shown here is derived from an EMBL/GenBank/DDBJ whole genome shotgun (WGS) entry which is preliminary data.</text>
</comment>
<sequence length="55" mass="5960">MRKFLCLILSILLCVGLFAGCGETESDHPPKKAIKREKVESSEMQMAGPSPGDPI</sequence>